<dbReference type="InterPro" id="IPR052913">
    <property type="entry name" value="Glycopeptide_resist_protein"/>
</dbReference>
<organism evidence="4 5">
    <name type="scientific">Porcincola intestinalis</name>
    <dbReference type="NCBI Taxonomy" id="2606632"/>
    <lineage>
        <taxon>Bacteria</taxon>
        <taxon>Bacillati</taxon>
        <taxon>Bacillota</taxon>
        <taxon>Clostridia</taxon>
        <taxon>Lachnospirales</taxon>
        <taxon>Lachnospiraceae</taxon>
        <taxon>Porcincola</taxon>
    </lineage>
</organism>
<evidence type="ECO:0000256" key="1">
    <source>
        <dbReference type="SAM" id="MobiDB-lite"/>
    </source>
</evidence>
<evidence type="ECO:0000313" key="4">
    <source>
        <dbReference type="EMBL" id="MSS15431.1"/>
    </source>
</evidence>
<feature type="compositionally biased region" description="Low complexity" evidence="1">
    <location>
        <begin position="491"/>
        <end position="508"/>
    </location>
</feature>
<reference evidence="4 5" key="1">
    <citation type="submission" date="2019-08" db="EMBL/GenBank/DDBJ databases">
        <title>In-depth cultivation of the pig gut microbiome towards novel bacterial diversity and tailored functional studies.</title>
        <authorList>
            <person name="Wylensek D."/>
            <person name="Hitch T.C.A."/>
            <person name="Clavel T."/>
        </authorList>
    </citation>
    <scope>NUCLEOTIDE SEQUENCE [LARGE SCALE GENOMIC DNA]</scope>
    <source>
        <strain evidence="4 5">Oil+RF-744-WCA-WT-11</strain>
    </source>
</reference>
<feature type="region of interest" description="Disordered" evidence="1">
    <location>
        <begin position="481"/>
        <end position="528"/>
    </location>
</feature>
<dbReference type="RefSeq" id="WP_154526265.1">
    <property type="nucleotide sequence ID" value="NZ_VULZ01000011.1"/>
</dbReference>
<dbReference type="Proteomes" id="UP000481852">
    <property type="component" value="Unassembled WGS sequence"/>
</dbReference>
<keyword evidence="2" id="KW-0732">Signal</keyword>
<dbReference type="InterPro" id="IPR007391">
    <property type="entry name" value="Vancomycin_resist_VanW"/>
</dbReference>
<feature type="domain" description="YoaR-like putative peptidoglycan binding" evidence="3">
    <location>
        <begin position="76"/>
        <end position="185"/>
    </location>
</feature>
<accession>A0A6L5X4X3</accession>
<protein>
    <recommendedName>
        <fullName evidence="3">YoaR-like putative peptidoglycan binding domain-containing protein</fullName>
    </recommendedName>
</protein>
<keyword evidence="5" id="KW-1185">Reference proteome</keyword>
<dbReference type="EMBL" id="VULZ01000011">
    <property type="protein sequence ID" value="MSS15431.1"/>
    <property type="molecule type" value="Genomic_DNA"/>
</dbReference>
<dbReference type="PANTHER" id="PTHR35788">
    <property type="entry name" value="EXPORTED PROTEIN-RELATED"/>
    <property type="match status" value="1"/>
</dbReference>
<evidence type="ECO:0000313" key="5">
    <source>
        <dbReference type="Proteomes" id="UP000481852"/>
    </source>
</evidence>
<feature type="chain" id="PRO_5027055095" description="YoaR-like putative peptidoglycan binding domain-containing protein" evidence="2">
    <location>
        <begin position="27"/>
        <end position="528"/>
    </location>
</feature>
<proteinExistence type="predicted"/>
<comment type="caution">
    <text evidence="4">The sequence shown here is derived from an EMBL/GenBank/DDBJ whole genome shotgun (WGS) entry which is preliminary data.</text>
</comment>
<feature type="compositionally biased region" description="Polar residues" evidence="1">
    <location>
        <begin position="509"/>
        <end position="528"/>
    </location>
</feature>
<sequence>MKGRRLALAVCGGLMMIAAAAGSAQASEATITKGVSIEGVDVGGMTKSQAEAALEEKAQQLGQTKVTLMMGDNPVTTTLGELGYTWTNTDIVGKCLTLASSGNIVERYKEKKDIEKEPKAYTMTFCADNAKVQSFVESCSAYNSDPVEGSIQMGSDGIPYVEGGTDGLTLNVDKSVAAVENAISGWTGGDLKVDLVVDKKSPDVSAETLSKVKDVLGTATTDYSASTAARAVNVENGCRLISGTLVWPGDEFSVTRAVTPFAAENGYEQAPSYEENRVVDSYGGGICQVSTTLYNAVLKAELDVTARSNHTMIVNYVQPSKDAAIAEGIMDMAFVNNTDSPIYIYGYCYGGQITFTIYGHETRPSNRSIEFESKVTSQTDPQGIQLVADTSQNVGYINQVQSPHTGYTAELWKNIYVDGQLTDSVQVNSSTYQAVGTIYDVGVVSQSSAVTQAMYSAIASGDVSQVQNVIKYGTGAAQRQTNAQGQNGASGQTDAAQGQTNAQTQTDASGQSGTSQTDASGNAVISVQ</sequence>
<dbReference type="Pfam" id="PF04294">
    <property type="entry name" value="VanW"/>
    <property type="match status" value="1"/>
</dbReference>
<name>A0A6L5X4X3_9FIRM</name>
<dbReference type="AlphaFoldDB" id="A0A6L5X4X3"/>
<feature type="signal peptide" evidence="2">
    <location>
        <begin position="1"/>
        <end position="26"/>
    </location>
</feature>
<feature type="compositionally biased region" description="Polar residues" evidence="1">
    <location>
        <begin position="481"/>
        <end position="490"/>
    </location>
</feature>
<evidence type="ECO:0000259" key="3">
    <source>
        <dbReference type="Pfam" id="PF12229"/>
    </source>
</evidence>
<dbReference type="Pfam" id="PF12229">
    <property type="entry name" value="PG_binding_4"/>
    <property type="match status" value="1"/>
</dbReference>
<dbReference type="PANTHER" id="PTHR35788:SF1">
    <property type="entry name" value="EXPORTED PROTEIN"/>
    <property type="match status" value="1"/>
</dbReference>
<evidence type="ECO:0000256" key="2">
    <source>
        <dbReference type="SAM" id="SignalP"/>
    </source>
</evidence>
<dbReference type="InterPro" id="IPR022029">
    <property type="entry name" value="YoaR-like_PG-bd"/>
</dbReference>
<gene>
    <name evidence="4" type="ORF">FYJ35_10355</name>
</gene>